<proteinExistence type="predicted"/>
<evidence type="ECO:0000313" key="4">
    <source>
        <dbReference type="Proteomes" id="UP001163046"/>
    </source>
</evidence>
<keyword evidence="2" id="KW-1133">Transmembrane helix</keyword>
<feature type="compositionally biased region" description="Polar residues" evidence="1">
    <location>
        <begin position="238"/>
        <end position="248"/>
    </location>
</feature>
<dbReference type="PANTHER" id="PTHR24637">
    <property type="entry name" value="COLLAGEN"/>
    <property type="match status" value="1"/>
</dbReference>
<keyword evidence="2" id="KW-0472">Membrane</keyword>
<dbReference type="Proteomes" id="UP001163046">
    <property type="component" value="Unassembled WGS sequence"/>
</dbReference>
<comment type="caution">
    <text evidence="3">The sequence shown here is derived from an EMBL/GenBank/DDBJ whole genome shotgun (WGS) entry which is preliminary data.</text>
</comment>
<protein>
    <submittedName>
        <fullName evidence="3">Uncharacterized protein</fullName>
    </submittedName>
</protein>
<sequence>MYIDRVGNDYGSQKTLTPSQENYYSTITKGKEFLNITALVKTGPGDMHLAEPMYIDIVERSAPRKTSPKKKCLVAWLVMLTIISLASLAFTTVIFYSASVSDGKPKLNGNSNSHTNVESPSLAGEVKPSSFPLRGDYNERIDQLSKNMTFLLKKVANVSKMPGPRGPRGFNGVTGPQGPRGYNGSDGTPGAPGIPGSMGPPGFNGSTGPKGATGSQGPAGPRGAGNFSSCILGREENSGNTGTDNDASISDVVGKKIISATCYSNDAISYDLSKRNISEGYEYTCICKGTRKTPGITTMLCAINYWRCEL</sequence>
<name>A0A9W9YUE4_9CNID</name>
<gene>
    <name evidence="3" type="ORF">OS493_037345</name>
</gene>
<feature type="compositionally biased region" description="Polar residues" evidence="1">
    <location>
        <begin position="108"/>
        <end position="119"/>
    </location>
</feature>
<feature type="region of interest" description="Disordered" evidence="1">
    <location>
        <begin position="105"/>
        <end position="131"/>
    </location>
</feature>
<dbReference type="Pfam" id="PF01391">
    <property type="entry name" value="Collagen"/>
    <property type="match status" value="1"/>
</dbReference>
<dbReference type="PANTHER" id="PTHR24637:SF421">
    <property type="entry name" value="CUTICLE COLLAGEN DPY-2"/>
    <property type="match status" value="1"/>
</dbReference>
<reference evidence="3" key="1">
    <citation type="submission" date="2023-01" db="EMBL/GenBank/DDBJ databases">
        <title>Genome assembly of the deep-sea coral Lophelia pertusa.</title>
        <authorList>
            <person name="Herrera S."/>
            <person name="Cordes E."/>
        </authorList>
    </citation>
    <scope>NUCLEOTIDE SEQUENCE</scope>
    <source>
        <strain evidence="3">USNM1676648</strain>
        <tissue evidence="3">Polyp</tissue>
    </source>
</reference>
<accession>A0A9W9YUE4</accession>
<feature type="region of interest" description="Disordered" evidence="1">
    <location>
        <begin position="161"/>
        <end position="248"/>
    </location>
</feature>
<keyword evidence="2" id="KW-0812">Transmembrane</keyword>
<dbReference type="OrthoDB" id="5987827at2759"/>
<dbReference type="InterPro" id="IPR008160">
    <property type="entry name" value="Collagen"/>
</dbReference>
<dbReference type="EMBL" id="MU826895">
    <property type="protein sequence ID" value="KAJ7369662.1"/>
    <property type="molecule type" value="Genomic_DNA"/>
</dbReference>
<dbReference type="AlphaFoldDB" id="A0A9W9YUE4"/>
<feature type="transmembrane region" description="Helical" evidence="2">
    <location>
        <begin position="73"/>
        <end position="96"/>
    </location>
</feature>
<organism evidence="3 4">
    <name type="scientific">Desmophyllum pertusum</name>
    <dbReference type="NCBI Taxonomy" id="174260"/>
    <lineage>
        <taxon>Eukaryota</taxon>
        <taxon>Metazoa</taxon>
        <taxon>Cnidaria</taxon>
        <taxon>Anthozoa</taxon>
        <taxon>Hexacorallia</taxon>
        <taxon>Scleractinia</taxon>
        <taxon>Caryophylliina</taxon>
        <taxon>Caryophylliidae</taxon>
        <taxon>Desmophyllum</taxon>
    </lineage>
</organism>
<evidence type="ECO:0000256" key="2">
    <source>
        <dbReference type="SAM" id="Phobius"/>
    </source>
</evidence>
<evidence type="ECO:0000256" key="1">
    <source>
        <dbReference type="SAM" id="MobiDB-lite"/>
    </source>
</evidence>
<evidence type="ECO:0000313" key="3">
    <source>
        <dbReference type="EMBL" id="KAJ7369662.1"/>
    </source>
</evidence>
<keyword evidence="4" id="KW-1185">Reference proteome</keyword>